<dbReference type="InterPro" id="IPR016193">
    <property type="entry name" value="Cytidine_deaminase-like"/>
</dbReference>
<feature type="region of interest" description="Disordered" evidence="4">
    <location>
        <begin position="1"/>
        <end position="23"/>
    </location>
</feature>
<accession>A0AAW7XRZ6</accession>
<comment type="caution">
    <text evidence="5">The sequence shown here is derived from an EMBL/GenBank/DDBJ whole genome shotgun (WGS) entry which is preliminary data.</text>
</comment>
<reference evidence="5" key="1">
    <citation type="submission" date="2023-07" db="EMBL/GenBank/DDBJ databases">
        <title>Genome content predicts the carbon catabolic preferences of heterotrophic bacteria.</title>
        <authorList>
            <person name="Gralka M."/>
        </authorList>
    </citation>
    <scope>NUCLEOTIDE SEQUENCE</scope>
    <source>
        <strain evidence="5">I2M02</strain>
    </source>
</reference>
<comment type="similarity">
    <text evidence="3">Belongs to the FdhD family.</text>
</comment>
<dbReference type="GO" id="GO:0097163">
    <property type="term" value="F:sulfur carrier activity"/>
    <property type="evidence" value="ECO:0007669"/>
    <property type="project" value="UniProtKB-UniRule"/>
</dbReference>
<dbReference type="Proteomes" id="UP001169823">
    <property type="component" value="Unassembled WGS sequence"/>
</dbReference>
<dbReference type="GO" id="GO:0006777">
    <property type="term" value="P:Mo-molybdopterin cofactor biosynthetic process"/>
    <property type="evidence" value="ECO:0007669"/>
    <property type="project" value="UniProtKB-UniRule"/>
</dbReference>
<evidence type="ECO:0000256" key="3">
    <source>
        <dbReference type="HAMAP-Rule" id="MF_00187"/>
    </source>
</evidence>
<dbReference type="HAMAP" id="MF_00187">
    <property type="entry name" value="FdhD"/>
    <property type="match status" value="1"/>
</dbReference>
<organism evidence="5 6">
    <name type="scientific">Celeribacter halophilus</name>
    <dbReference type="NCBI Taxonomy" id="576117"/>
    <lineage>
        <taxon>Bacteria</taxon>
        <taxon>Pseudomonadati</taxon>
        <taxon>Pseudomonadota</taxon>
        <taxon>Alphaproteobacteria</taxon>
        <taxon>Rhodobacterales</taxon>
        <taxon>Roseobacteraceae</taxon>
        <taxon>Celeribacter</taxon>
    </lineage>
</organism>
<dbReference type="PANTHER" id="PTHR30592:SF1">
    <property type="entry name" value="SULFUR CARRIER PROTEIN FDHD"/>
    <property type="match status" value="1"/>
</dbReference>
<gene>
    <name evidence="3 5" type="primary">fdhD</name>
    <name evidence="5" type="ORF">Q4494_03150</name>
</gene>
<dbReference type="PIRSF" id="PIRSF015626">
    <property type="entry name" value="FdhD"/>
    <property type="match status" value="1"/>
</dbReference>
<dbReference type="GO" id="GO:0005737">
    <property type="term" value="C:cytoplasm"/>
    <property type="evidence" value="ECO:0007669"/>
    <property type="project" value="UniProtKB-SubCell"/>
</dbReference>
<dbReference type="Gene3D" id="3.10.20.10">
    <property type="match status" value="1"/>
</dbReference>
<dbReference type="Gene3D" id="3.40.140.10">
    <property type="entry name" value="Cytidine Deaminase, domain 2"/>
    <property type="match status" value="1"/>
</dbReference>
<feature type="active site" description="Cysteine persulfide intermediate" evidence="3">
    <location>
        <position position="115"/>
    </location>
</feature>
<keyword evidence="2 3" id="KW-0501">Molybdenum cofactor biosynthesis</keyword>
<dbReference type="GO" id="GO:0016783">
    <property type="term" value="F:sulfurtransferase activity"/>
    <property type="evidence" value="ECO:0007669"/>
    <property type="project" value="InterPro"/>
</dbReference>
<dbReference type="Pfam" id="PF02634">
    <property type="entry name" value="FdhD-NarQ"/>
    <property type="match status" value="1"/>
</dbReference>
<comment type="caution">
    <text evidence="3">Lacks conserved residue(s) required for the propagation of feature annotation.</text>
</comment>
<dbReference type="NCBIfam" id="TIGR00129">
    <property type="entry name" value="fdhD_narQ"/>
    <property type="match status" value="1"/>
</dbReference>
<proteinExistence type="inferred from homology"/>
<dbReference type="PANTHER" id="PTHR30592">
    <property type="entry name" value="FORMATE DEHYDROGENASE"/>
    <property type="match status" value="1"/>
</dbReference>
<dbReference type="AlphaFoldDB" id="A0AAW7XRZ6"/>
<evidence type="ECO:0000313" key="6">
    <source>
        <dbReference type="Proteomes" id="UP001169823"/>
    </source>
</evidence>
<comment type="subcellular location">
    <subcellularLocation>
        <location evidence="3">Cytoplasm</location>
    </subcellularLocation>
</comment>
<evidence type="ECO:0000256" key="2">
    <source>
        <dbReference type="ARBA" id="ARBA00023150"/>
    </source>
</evidence>
<sequence length="270" mass="28910">MTEQPTVSDVVARHASTTWTREGERQTTRDLVVERPVAIVFNGTTVAVMMASPQDIEDFALGFALTEGYVKSLAEIERFEEIVHDKGTEARFWLVDTAADAFLARRRAALGPMGCGLCGIESLDEALRNVPPVGAGVRLSVEEIAQAPDALRACQPLHDQTRAAHAAGFLIPEQGIYPTREDVGRHNALDKLCGALIRDGIDPQSGAIVMTSRLSVDLVQKAAMIGCPTLIGVSAPSSLAVETAREAGMTLIAFCRAGCFDIFTGAERCV</sequence>
<evidence type="ECO:0000313" key="5">
    <source>
        <dbReference type="EMBL" id="MDO6456063.1"/>
    </source>
</evidence>
<protein>
    <recommendedName>
        <fullName evidence="3">Sulfur carrier protein FdhD</fullName>
    </recommendedName>
</protein>
<comment type="function">
    <text evidence="3">Required for formate dehydrogenase (FDH) activity. Acts as a sulfur carrier protein that transfers sulfur from IscS to the molybdenum cofactor prior to its insertion into FDH.</text>
</comment>
<dbReference type="SUPFAM" id="SSF53927">
    <property type="entry name" value="Cytidine deaminase-like"/>
    <property type="match status" value="1"/>
</dbReference>
<dbReference type="InterPro" id="IPR003786">
    <property type="entry name" value="FdhD"/>
</dbReference>
<keyword evidence="1 3" id="KW-0963">Cytoplasm</keyword>
<dbReference type="RefSeq" id="WP_303494203.1">
    <property type="nucleotide sequence ID" value="NZ_JAUOPJ010000002.1"/>
</dbReference>
<evidence type="ECO:0000256" key="1">
    <source>
        <dbReference type="ARBA" id="ARBA00022490"/>
    </source>
</evidence>
<evidence type="ECO:0000256" key="4">
    <source>
        <dbReference type="SAM" id="MobiDB-lite"/>
    </source>
</evidence>
<name>A0AAW7XRZ6_9RHOB</name>
<dbReference type="EMBL" id="JAUOPJ010000002">
    <property type="protein sequence ID" value="MDO6456063.1"/>
    <property type="molecule type" value="Genomic_DNA"/>
</dbReference>